<dbReference type="Proteomes" id="UP000589738">
    <property type="component" value="Unassembled WGS sequence"/>
</dbReference>
<evidence type="ECO:0000313" key="1">
    <source>
        <dbReference type="EMBL" id="MBB6370232.1"/>
    </source>
</evidence>
<sequence length="33" mass="3746">MYLYFPFPDDQYLANATAQGTTTRFQTAVIGML</sequence>
<comment type="caution">
    <text evidence="1">The sequence shown here is derived from an EMBL/GenBank/DDBJ whole genome shotgun (WGS) entry which is preliminary data.</text>
</comment>
<dbReference type="EMBL" id="JACHLC010000001">
    <property type="protein sequence ID" value="MBB6370232.1"/>
    <property type="molecule type" value="Genomic_DNA"/>
</dbReference>
<accession>A0A841NDX4</accession>
<protein>
    <submittedName>
        <fullName evidence="1">Uncharacterized protein</fullName>
    </submittedName>
</protein>
<gene>
    <name evidence="1" type="ORF">HNP36_001285</name>
</gene>
<reference evidence="1 2" key="1">
    <citation type="submission" date="2020-08" db="EMBL/GenBank/DDBJ databases">
        <title>Functional genomics of gut bacteria from endangered species of beetles.</title>
        <authorList>
            <person name="Carlos-Shanley C."/>
        </authorList>
    </citation>
    <scope>NUCLEOTIDE SEQUENCE [LARGE SCALE GENOMIC DNA]</scope>
    <source>
        <strain evidence="1 2">S00136</strain>
    </source>
</reference>
<keyword evidence="2" id="KW-1185">Reference proteome</keyword>
<name>A0A841NDX4_9FLAO</name>
<dbReference type="AlphaFoldDB" id="A0A841NDX4"/>
<organism evidence="1 2">
    <name type="scientific">Chryseobacterium shigense</name>
    <dbReference type="NCBI Taxonomy" id="297244"/>
    <lineage>
        <taxon>Bacteria</taxon>
        <taxon>Pseudomonadati</taxon>
        <taxon>Bacteroidota</taxon>
        <taxon>Flavobacteriia</taxon>
        <taxon>Flavobacteriales</taxon>
        <taxon>Weeksellaceae</taxon>
        <taxon>Chryseobacterium group</taxon>
        <taxon>Chryseobacterium</taxon>
    </lineage>
</organism>
<proteinExistence type="predicted"/>
<evidence type="ECO:0000313" key="2">
    <source>
        <dbReference type="Proteomes" id="UP000589738"/>
    </source>
</evidence>